<dbReference type="InterPro" id="IPR037217">
    <property type="entry name" value="Trp/Indoleamine_2_3_dOase-like"/>
</dbReference>
<evidence type="ECO:0000313" key="1">
    <source>
        <dbReference type="EMBL" id="OGE32320.1"/>
    </source>
</evidence>
<accession>A0A1F5JUT3</accession>
<protein>
    <submittedName>
        <fullName evidence="1">Uncharacterized protein</fullName>
    </submittedName>
</protein>
<dbReference type="STRING" id="1797768.A3C59_02935"/>
<dbReference type="SUPFAM" id="SSF140959">
    <property type="entry name" value="Indolic compounds 2,3-dioxygenase-like"/>
    <property type="match status" value="1"/>
</dbReference>
<dbReference type="Gene3D" id="1.20.58.480">
    <property type="match status" value="1"/>
</dbReference>
<dbReference type="GO" id="GO:0046872">
    <property type="term" value="F:metal ion binding"/>
    <property type="evidence" value="ECO:0007669"/>
    <property type="project" value="InterPro"/>
</dbReference>
<dbReference type="AlphaFoldDB" id="A0A1F5JUT3"/>
<dbReference type="EMBL" id="MFCV01000028">
    <property type="protein sequence ID" value="OGE32320.1"/>
    <property type="molecule type" value="Genomic_DNA"/>
</dbReference>
<dbReference type="GO" id="GO:0020037">
    <property type="term" value="F:heme binding"/>
    <property type="evidence" value="ECO:0007669"/>
    <property type="project" value="InterPro"/>
</dbReference>
<dbReference type="GO" id="GO:0019441">
    <property type="term" value="P:L-tryptophan catabolic process to kynurenine"/>
    <property type="evidence" value="ECO:0007669"/>
    <property type="project" value="InterPro"/>
</dbReference>
<sequence length="362" mass="40770">MTSELFRHLPEETLTRIPNRPLGRFSDFVVAELPASLTAIRKGRSDYSNLNELSHELIEGLTPDVMATATATQDNADLALLDLLIMDNALVRTTGPNPKLTALVDSLAAANDRPPIITYEDVVLTNPLYTDCRLHTNEEIGLSERDFYIAHREIEGDLDVLIDTSKEVIYILKQDDLNTIGNVAEMLHTAGLRWVDINARMELLWKAMPKEHFITIRDYFLSHPIRTTPDGEKYKGPSGAFTAKIPVFEILFAGETMKPEQFHYFKDNEMYFPRKGREEIQDALQYLEEGSTLTQLASLLGNPPILKTELDQFDHYLNQFRGMHYAGIKHQIPGAVEGNVSGSAGEVKVGQFLKGRMIKHTS</sequence>
<proteinExistence type="predicted"/>
<comment type="caution">
    <text evidence="1">The sequence shown here is derived from an EMBL/GenBank/DDBJ whole genome shotgun (WGS) entry which is preliminary data.</text>
</comment>
<reference evidence="1 2" key="1">
    <citation type="journal article" date="2016" name="Nat. Commun.">
        <title>Thousands of microbial genomes shed light on interconnected biogeochemical processes in an aquifer system.</title>
        <authorList>
            <person name="Anantharaman K."/>
            <person name="Brown C.T."/>
            <person name="Hug L.A."/>
            <person name="Sharon I."/>
            <person name="Castelle C.J."/>
            <person name="Probst A.J."/>
            <person name="Thomas B.C."/>
            <person name="Singh A."/>
            <person name="Wilkins M.J."/>
            <person name="Karaoz U."/>
            <person name="Brodie E.L."/>
            <person name="Williams K.H."/>
            <person name="Hubbard S.S."/>
            <person name="Banfield J.F."/>
        </authorList>
    </citation>
    <scope>NUCLEOTIDE SEQUENCE [LARGE SCALE GENOMIC DNA]</scope>
</reference>
<gene>
    <name evidence="1" type="ORF">A3C59_02935</name>
</gene>
<name>A0A1F5JUT3_9BACT</name>
<dbReference type="Proteomes" id="UP000176902">
    <property type="component" value="Unassembled WGS sequence"/>
</dbReference>
<evidence type="ECO:0000313" key="2">
    <source>
        <dbReference type="Proteomes" id="UP000176902"/>
    </source>
</evidence>
<organism evidence="1 2">
    <name type="scientific">Candidatus Daviesbacteria bacterium RIFCSPHIGHO2_02_FULL_36_13</name>
    <dbReference type="NCBI Taxonomy" id="1797768"/>
    <lineage>
        <taxon>Bacteria</taxon>
        <taxon>Candidatus Daviesiibacteriota</taxon>
    </lineage>
</organism>